<accession>A0AAD5RI58</accession>
<gene>
    <name evidence="1" type="ORF">KIN20_037554</name>
</gene>
<evidence type="ECO:0000313" key="1">
    <source>
        <dbReference type="EMBL" id="KAJ1374789.1"/>
    </source>
</evidence>
<dbReference type="AlphaFoldDB" id="A0AAD5RI58"/>
<protein>
    <submittedName>
        <fullName evidence="1">Uncharacterized protein</fullName>
    </submittedName>
</protein>
<comment type="caution">
    <text evidence="1">The sequence shown here is derived from an EMBL/GenBank/DDBJ whole genome shotgun (WGS) entry which is preliminary data.</text>
</comment>
<organism evidence="1 2">
    <name type="scientific">Parelaphostrongylus tenuis</name>
    <name type="common">Meningeal worm</name>
    <dbReference type="NCBI Taxonomy" id="148309"/>
    <lineage>
        <taxon>Eukaryota</taxon>
        <taxon>Metazoa</taxon>
        <taxon>Ecdysozoa</taxon>
        <taxon>Nematoda</taxon>
        <taxon>Chromadorea</taxon>
        <taxon>Rhabditida</taxon>
        <taxon>Rhabditina</taxon>
        <taxon>Rhabditomorpha</taxon>
        <taxon>Strongyloidea</taxon>
        <taxon>Metastrongylidae</taxon>
        <taxon>Parelaphostrongylus</taxon>
    </lineage>
</organism>
<dbReference type="EMBL" id="JAHQIW010007487">
    <property type="protein sequence ID" value="KAJ1374789.1"/>
    <property type="molecule type" value="Genomic_DNA"/>
</dbReference>
<evidence type="ECO:0000313" key="2">
    <source>
        <dbReference type="Proteomes" id="UP001196413"/>
    </source>
</evidence>
<dbReference type="Proteomes" id="UP001196413">
    <property type="component" value="Unassembled WGS sequence"/>
</dbReference>
<reference evidence="1" key="1">
    <citation type="submission" date="2021-06" db="EMBL/GenBank/DDBJ databases">
        <title>Parelaphostrongylus tenuis whole genome reference sequence.</title>
        <authorList>
            <person name="Garwood T.J."/>
            <person name="Larsen P.A."/>
            <person name="Fountain-Jones N.M."/>
            <person name="Garbe J.R."/>
            <person name="Macchietto M.G."/>
            <person name="Kania S.A."/>
            <person name="Gerhold R.W."/>
            <person name="Richards J.E."/>
            <person name="Wolf T.M."/>
        </authorList>
    </citation>
    <scope>NUCLEOTIDE SEQUENCE</scope>
    <source>
        <strain evidence="1">MNPRO001-30</strain>
        <tissue evidence="1">Meninges</tissue>
    </source>
</reference>
<name>A0AAD5RI58_PARTN</name>
<proteinExistence type="predicted"/>
<sequence>MSLSYINISIDVERRNRQGDTISPKLFTATSQNLMRTSEWDDIGVTANLAPDRVDAAATLRAESDIT</sequence>
<keyword evidence="2" id="KW-1185">Reference proteome</keyword>